<evidence type="ECO:0000313" key="2">
    <source>
        <dbReference type="EMBL" id="RGD85574.1"/>
    </source>
</evidence>
<feature type="domain" description="Glycosyl transferase family 1" evidence="1">
    <location>
        <begin position="2"/>
        <end position="148"/>
    </location>
</feature>
<evidence type="ECO:0000313" key="3">
    <source>
        <dbReference type="Proteomes" id="UP000261032"/>
    </source>
</evidence>
<dbReference type="Proteomes" id="UP000261032">
    <property type="component" value="Unassembled WGS sequence"/>
</dbReference>
<dbReference type="Pfam" id="PF00534">
    <property type="entry name" value="Glycos_transf_1"/>
    <property type="match status" value="1"/>
</dbReference>
<evidence type="ECO:0000259" key="1">
    <source>
        <dbReference type="Pfam" id="PF00534"/>
    </source>
</evidence>
<sequence>MSIGQISNRKNQKVIIEAISMIANPKIKYVIVGFGEMEEKLKKIAEELHVTDRIIFAGYRQDAKALLHCADLFAFPSLQEGLPASLMEAMSVGLPAVASSIRGNIDLIHDGENGYLCNSNDAIDFSNKIYTIYSNRDVSNKMESNTKRIIKRFDCKIVQNMMKDLYYEEGGNDI</sequence>
<dbReference type="EMBL" id="QUSL01000010">
    <property type="protein sequence ID" value="RGD85574.1"/>
    <property type="molecule type" value="Genomic_DNA"/>
</dbReference>
<dbReference type="GO" id="GO:0016757">
    <property type="term" value="F:glycosyltransferase activity"/>
    <property type="evidence" value="ECO:0007669"/>
    <property type="project" value="InterPro"/>
</dbReference>
<dbReference type="SUPFAM" id="SSF53756">
    <property type="entry name" value="UDP-Glycosyltransferase/glycogen phosphorylase"/>
    <property type="match status" value="1"/>
</dbReference>
<dbReference type="PANTHER" id="PTHR12526">
    <property type="entry name" value="GLYCOSYLTRANSFERASE"/>
    <property type="match status" value="1"/>
</dbReference>
<keyword evidence="2" id="KW-0808">Transferase</keyword>
<dbReference type="AlphaFoldDB" id="A0A3E3EDG4"/>
<name>A0A3E3EDG4_9FIRM</name>
<accession>A0A3E3EDG4</accession>
<proteinExistence type="predicted"/>
<dbReference type="Gene3D" id="3.40.50.2000">
    <property type="entry name" value="Glycogen Phosphorylase B"/>
    <property type="match status" value="2"/>
</dbReference>
<gene>
    <name evidence="2" type="ORF">DXB93_07895</name>
</gene>
<dbReference type="InterPro" id="IPR001296">
    <property type="entry name" value="Glyco_trans_1"/>
</dbReference>
<protein>
    <submittedName>
        <fullName evidence="2">Glycosyltransferase</fullName>
    </submittedName>
</protein>
<reference evidence="2 3" key="1">
    <citation type="submission" date="2018-08" db="EMBL/GenBank/DDBJ databases">
        <title>A genome reference for cultivated species of the human gut microbiota.</title>
        <authorList>
            <person name="Zou Y."/>
            <person name="Xue W."/>
            <person name="Luo G."/>
        </authorList>
    </citation>
    <scope>NUCLEOTIDE SEQUENCE [LARGE SCALE GENOMIC DNA]</scope>
    <source>
        <strain evidence="2 3">OM06-4</strain>
    </source>
</reference>
<organism evidence="2 3">
    <name type="scientific">Thomasclavelia ramosa</name>
    <dbReference type="NCBI Taxonomy" id="1547"/>
    <lineage>
        <taxon>Bacteria</taxon>
        <taxon>Bacillati</taxon>
        <taxon>Bacillota</taxon>
        <taxon>Erysipelotrichia</taxon>
        <taxon>Erysipelotrichales</taxon>
        <taxon>Coprobacillaceae</taxon>
        <taxon>Thomasclavelia</taxon>
    </lineage>
</organism>
<dbReference type="PANTHER" id="PTHR12526:SF637">
    <property type="entry name" value="GLYCOSYLTRANSFERASE EPSF-RELATED"/>
    <property type="match status" value="1"/>
</dbReference>
<comment type="caution">
    <text evidence="2">The sequence shown here is derived from an EMBL/GenBank/DDBJ whole genome shotgun (WGS) entry which is preliminary data.</text>
</comment>